<keyword evidence="2" id="KW-0057">Aromatic amino acid biosynthesis</keyword>
<proteinExistence type="predicted"/>
<reference evidence="3" key="1">
    <citation type="journal article" date="2014" name="Int. J. Syst. Evol. Microbiol.">
        <title>Complete genome sequence of Corynebacterium casei LMG S-19264T (=DSM 44701T), isolated from a smear-ripened cheese.</title>
        <authorList>
            <consortium name="US DOE Joint Genome Institute (JGI-PGF)"/>
            <person name="Walter F."/>
            <person name="Albersmeier A."/>
            <person name="Kalinowski J."/>
            <person name="Ruckert C."/>
        </authorList>
    </citation>
    <scope>NUCLEOTIDE SEQUENCE</scope>
    <source>
        <strain evidence="3">JCM 4988</strain>
    </source>
</reference>
<dbReference type="GO" id="GO:0046417">
    <property type="term" value="P:chorismate metabolic process"/>
    <property type="evidence" value="ECO:0007669"/>
    <property type="project" value="TreeGrafter"/>
</dbReference>
<dbReference type="GO" id="GO:0004106">
    <property type="term" value="F:chorismate mutase activity"/>
    <property type="evidence" value="ECO:0007669"/>
    <property type="project" value="UniProtKB-UniRule"/>
</dbReference>
<dbReference type="RefSeq" id="WP_190124805.1">
    <property type="nucleotide sequence ID" value="NZ_BMWG01000014.1"/>
</dbReference>
<dbReference type="Pfam" id="PF07736">
    <property type="entry name" value="CM_1"/>
    <property type="match status" value="1"/>
</dbReference>
<keyword evidence="4" id="KW-1185">Reference proteome</keyword>
<dbReference type="AlphaFoldDB" id="A0A918QG99"/>
<keyword evidence="2" id="KW-0028">Amino-acid biosynthesis</keyword>
<dbReference type="Gene3D" id="3.30.1330.40">
    <property type="entry name" value="RutC-like"/>
    <property type="match status" value="1"/>
</dbReference>
<dbReference type="Proteomes" id="UP000630936">
    <property type="component" value="Unassembled WGS sequence"/>
</dbReference>
<dbReference type="InterPro" id="IPR035959">
    <property type="entry name" value="RutC-like_sf"/>
</dbReference>
<keyword evidence="2" id="KW-0413">Isomerase</keyword>
<dbReference type="EC" id="5.4.99.5" evidence="1 2"/>
<dbReference type="GO" id="GO:0008652">
    <property type="term" value="P:amino acid biosynthetic process"/>
    <property type="evidence" value="ECO:0007669"/>
    <property type="project" value="UniProtKB-UniRule"/>
</dbReference>
<dbReference type="GO" id="GO:0009073">
    <property type="term" value="P:aromatic amino acid family biosynthetic process"/>
    <property type="evidence" value="ECO:0007669"/>
    <property type="project" value="UniProtKB-UniRule"/>
</dbReference>
<dbReference type="PANTHER" id="PTHR21164">
    <property type="entry name" value="CHORISMATE MUTASE"/>
    <property type="match status" value="1"/>
</dbReference>
<reference evidence="3" key="2">
    <citation type="submission" date="2020-09" db="EMBL/GenBank/DDBJ databases">
        <authorList>
            <person name="Sun Q."/>
            <person name="Ohkuma M."/>
        </authorList>
    </citation>
    <scope>NUCLEOTIDE SEQUENCE</scope>
    <source>
        <strain evidence="3">JCM 4988</strain>
    </source>
</reference>
<name>A0A918QG99_9ACTN</name>
<organism evidence="3 4">
    <name type="scientific">Streptomyces inusitatus</name>
    <dbReference type="NCBI Taxonomy" id="68221"/>
    <lineage>
        <taxon>Bacteria</taxon>
        <taxon>Bacillati</taxon>
        <taxon>Actinomycetota</taxon>
        <taxon>Actinomycetes</taxon>
        <taxon>Kitasatosporales</taxon>
        <taxon>Streptomycetaceae</taxon>
        <taxon>Streptomyces</taxon>
    </lineage>
</organism>
<sequence>MSSTTRAIRGAIQVSANTHEDIAQATVTLVDAVMGKNGLDSTDVEALFFTMTSDLTANIPPLAIVERGSVDAPCLCAAEPRWDGEMPRVIRLMALMHKERDAALEHVYLNGTAPTRP</sequence>
<dbReference type="InterPro" id="IPR008243">
    <property type="entry name" value="Chorismate_mutase_AroH"/>
</dbReference>
<gene>
    <name evidence="3" type="ORF">GCM10010387_43170</name>
</gene>
<dbReference type="SUPFAM" id="SSF55298">
    <property type="entry name" value="YjgF-like"/>
    <property type="match status" value="1"/>
</dbReference>
<dbReference type="PANTHER" id="PTHR21164:SF0">
    <property type="entry name" value="CHORISMATE MUTASE AROH"/>
    <property type="match status" value="1"/>
</dbReference>
<accession>A0A918QG99</accession>
<evidence type="ECO:0000313" key="4">
    <source>
        <dbReference type="Proteomes" id="UP000630936"/>
    </source>
</evidence>
<dbReference type="NCBIfam" id="TIGR01796">
    <property type="entry name" value="CM_mono_aroH"/>
    <property type="match status" value="1"/>
</dbReference>
<evidence type="ECO:0000256" key="2">
    <source>
        <dbReference type="PROSITE-ProRule" id="PRU00514"/>
    </source>
</evidence>
<evidence type="ECO:0000256" key="1">
    <source>
        <dbReference type="NCBIfam" id="TIGR01796"/>
    </source>
</evidence>
<dbReference type="PROSITE" id="PS51167">
    <property type="entry name" value="CHORISMATE_MUT_1"/>
    <property type="match status" value="1"/>
</dbReference>
<protein>
    <recommendedName>
        <fullName evidence="1 2">chorismate mutase</fullName>
        <ecNumber evidence="1 2">5.4.99.5</ecNumber>
    </recommendedName>
</protein>
<dbReference type="EMBL" id="BMWG01000014">
    <property type="protein sequence ID" value="GGZ44163.1"/>
    <property type="molecule type" value="Genomic_DNA"/>
</dbReference>
<comment type="catalytic activity">
    <reaction evidence="2">
        <text>chorismate = prephenate</text>
        <dbReference type="Rhea" id="RHEA:13897"/>
        <dbReference type="ChEBI" id="CHEBI:29748"/>
        <dbReference type="ChEBI" id="CHEBI:29934"/>
        <dbReference type="EC" id="5.4.99.5"/>
    </reaction>
</comment>
<comment type="caution">
    <text evidence="3">The sequence shown here is derived from an EMBL/GenBank/DDBJ whole genome shotgun (WGS) entry which is preliminary data.</text>
</comment>
<evidence type="ECO:0000313" key="3">
    <source>
        <dbReference type="EMBL" id="GGZ44163.1"/>
    </source>
</evidence>